<evidence type="ECO:0000313" key="2">
    <source>
        <dbReference type="EMBL" id="CAH1264894.1"/>
    </source>
</evidence>
<feature type="compositionally biased region" description="Basic and acidic residues" evidence="1">
    <location>
        <begin position="50"/>
        <end position="69"/>
    </location>
</feature>
<dbReference type="Proteomes" id="UP000838412">
    <property type="component" value="Chromosome 5"/>
</dbReference>
<feature type="compositionally biased region" description="Polar residues" evidence="1">
    <location>
        <begin position="96"/>
        <end position="108"/>
    </location>
</feature>
<feature type="region of interest" description="Disordered" evidence="1">
    <location>
        <begin position="457"/>
        <end position="489"/>
    </location>
</feature>
<feature type="compositionally biased region" description="Basic and acidic residues" evidence="1">
    <location>
        <begin position="227"/>
        <end position="246"/>
    </location>
</feature>
<gene>
    <name evidence="2" type="primary">Hypp3089</name>
    <name evidence="2" type="ORF">BLAG_LOCUS19086</name>
</gene>
<dbReference type="AlphaFoldDB" id="A0A8J9ZZ27"/>
<feature type="compositionally biased region" description="Basic and acidic residues" evidence="1">
    <location>
        <begin position="421"/>
        <end position="435"/>
    </location>
</feature>
<organism evidence="2 3">
    <name type="scientific">Branchiostoma lanceolatum</name>
    <name type="common">Common lancelet</name>
    <name type="synonym">Amphioxus lanceolatum</name>
    <dbReference type="NCBI Taxonomy" id="7740"/>
    <lineage>
        <taxon>Eukaryota</taxon>
        <taxon>Metazoa</taxon>
        <taxon>Chordata</taxon>
        <taxon>Cephalochordata</taxon>
        <taxon>Leptocardii</taxon>
        <taxon>Amphioxiformes</taxon>
        <taxon>Branchiostomatidae</taxon>
        <taxon>Branchiostoma</taxon>
    </lineage>
</organism>
<keyword evidence="3" id="KW-1185">Reference proteome</keyword>
<feature type="compositionally biased region" description="Basic and acidic residues" evidence="1">
    <location>
        <begin position="1"/>
        <end position="17"/>
    </location>
</feature>
<dbReference type="EMBL" id="OV696690">
    <property type="protein sequence ID" value="CAH1264894.1"/>
    <property type="molecule type" value="Genomic_DNA"/>
</dbReference>
<name>A0A8J9ZZ27_BRALA</name>
<protein>
    <submittedName>
        <fullName evidence="2">Hypp3089 protein</fullName>
    </submittedName>
</protein>
<proteinExistence type="predicted"/>
<feature type="region of interest" description="Disordered" evidence="1">
    <location>
        <begin position="405"/>
        <end position="437"/>
    </location>
</feature>
<feature type="region of interest" description="Disordered" evidence="1">
    <location>
        <begin position="205"/>
        <end position="327"/>
    </location>
</feature>
<feature type="compositionally biased region" description="Basic residues" evidence="1">
    <location>
        <begin position="280"/>
        <end position="296"/>
    </location>
</feature>
<sequence length="489" mass="54794">MDSEREHGGTDGRRSEPRSLSMNNLRRSLRNVLKIGKRKKSRLDSQTQNGEREGNTEYHRTEHSLDMSRQRRKSAGLVMSGPSRFGPTRSDEDSGRGQSLSVCTDPNGSIRRQWTTEWVGQLGDRNDGNEFSSFASLPPIRTQGELRPVSRQKSDLGAGQRSSSSCSSGSPMTMASWLQHHAWSSDSRTEGFWRYPLHHRDRYADGTTHWQPRGCRKSGSADPLSSLHEESRAQQTRLNDESDRGQGYRHPSSRRQQSRSERPDPGVRDRTRTWVSNNRTRGRRRYNTKRYARRQPTKQATVKKDTKENDSGNTGTEQEEECKSPGNESFMEWIINVLRTAFRGNIGETPPEAMSGALLAGDEEKDTKALMISDGGQDEKDNTQEKMAETPGDCTLSAAVFGALSEGDKEDDNETYVNSHGRQDDKRNTQEKKTEPTGLLGSIRCSLSVAVFGAVLAKDAEDDPNTIVNSNGRQDDKSNTHGNNNRSEN</sequence>
<feature type="compositionally biased region" description="Polar residues" evidence="1">
    <location>
        <begin position="480"/>
        <end position="489"/>
    </location>
</feature>
<accession>A0A8J9ZZ27</accession>
<feature type="region of interest" description="Disordered" evidence="1">
    <location>
        <begin position="1"/>
        <end position="108"/>
    </location>
</feature>
<evidence type="ECO:0000313" key="3">
    <source>
        <dbReference type="Proteomes" id="UP000838412"/>
    </source>
</evidence>
<evidence type="ECO:0000256" key="1">
    <source>
        <dbReference type="SAM" id="MobiDB-lite"/>
    </source>
</evidence>
<feature type="compositionally biased region" description="Basic and acidic residues" evidence="1">
    <location>
        <begin position="258"/>
        <end position="272"/>
    </location>
</feature>
<feature type="region of interest" description="Disordered" evidence="1">
    <location>
        <begin position="121"/>
        <end position="172"/>
    </location>
</feature>
<reference evidence="2" key="1">
    <citation type="submission" date="2022-01" db="EMBL/GenBank/DDBJ databases">
        <authorList>
            <person name="Braso-Vives M."/>
        </authorList>
    </citation>
    <scope>NUCLEOTIDE SEQUENCE</scope>
</reference>